<keyword evidence="2" id="KW-0472">Membrane</keyword>
<accession>A0ABT8Y4Z2</accession>
<dbReference type="Proteomes" id="UP001169764">
    <property type="component" value="Unassembled WGS sequence"/>
</dbReference>
<evidence type="ECO:0000313" key="3">
    <source>
        <dbReference type="EMBL" id="MDO6413390.1"/>
    </source>
</evidence>
<evidence type="ECO:0000256" key="1">
    <source>
        <dbReference type="SAM" id="MobiDB-lite"/>
    </source>
</evidence>
<dbReference type="EMBL" id="JAUOTP010000001">
    <property type="protein sequence ID" value="MDO6413390.1"/>
    <property type="molecule type" value="Genomic_DNA"/>
</dbReference>
<comment type="caution">
    <text evidence="3">The sequence shown here is derived from an EMBL/GenBank/DDBJ whole genome shotgun (WGS) entry which is preliminary data.</text>
</comment>
<sequence length="497" mass="52751">MTAVASILVLMWPALINGQPFYFSDTSSYVRAGDVIAHIIGGPSARTLWTRPDPDAQTPTAASAASEKTSGLRPAARGNDPDSGYIMAGRSPYFGIVLWLGWLSSRFWLFVLLQAAIAYFLIGAALRCFGLDRPGLKLTAVALLSLLSPLALYNGVLLADALSGFGCVAFLILLAPRVLFARWEILLLALVLIASVVSHLTHLVILAGMVAVLGALIGTGWVARREASRAMLIGMAAVVTGVASIAATSVAVKAHFGQAPVLVPLITARFIADGPGRDYIEAGCGGRAFAVCRIPYRAWTSSTVFLWSTEPATGAFLLADSDMRRAMSIEDKAFAVAVARAYPVRTLRVAVWNSLLQLTDLRVDIVQEVCFATPACIGKQFPDEIVREIAATPAGRGAWPLAAMNIVIYASVALSLVALMMLLPGLRASAPAAARLICLWLLLLALAMAINGFLGGAISEPQSRYQTRMIWPLPLLAIIALFVARLRPSDAPEGAAS</sequence>
<keyword evidence="4" id="KW-1185">Reference proteome</keyword>
<feature type="transmembrane region" description="Helical" evidence="2">
    <location>
        <begin position="230"/>
        <end position="252"/>
    </location>
</feature>
<feature type="transmembrane region" description="Helical" evidence="2">
    <location>
        <begin position="470"/>
        <end position="487"/>
    </location>
</feature>
<evidence type="ECO:0000313" key="4">
    <source>
        <dbReference type="Proteomes" id="UP001169764"/>
    </source>
</evidence>
<evidence type="ECO:0000256" key="2">
    <source>
        <dbReference type="SAM" id="Phobius"/>
    </source>
</evidence>
<proteinExistence type="predicted"/>
<protein>
    <submittedName>
        <fullName evidence="3">Uncharacterized protein</fullName>
    </submittedName>
</protein>
<name>A0ABT8Y4Z2_9SPHN</name>
<gene>
    <name evidence="3" type="ORF">Q4F19_03250</name>
</gene>
<feature type="region of interest" description="Disordered" evidence="1">
    <location>
        <begin position="50"/>
        <end position="77"/>
    </location>
</feature>
<feature type="transmembrane region" description="Helical" evidence="2">
    <location>
        <begin position="107"/>
        <end position="126"/>
    </location>
</feature>
<feature type="transmembrane region" description="Helical" evidence="2">
    <location>
        <begin position="406"/>
        <end position="426"/>
    </location>
</feature>
<organism evidence="3 4">
    <name type="scientific">Sphingomonas natans</name>
    <dbReference type="NCBI Taxonomy" id="3063330"/>
    <lineage>
        <taxon>Bacteria</taxon>
        <taxon>Pseudomonadati</taxon>
        <taxon>Pseudomonadota</taxon>
        <taxon>Alphaproteobacteria</taxon>
        <taxon>Sphingomonadales</taxon>
        <taxon>Sphingomonadaceae</taxon>
        <taxon>Sphingomonas</taxon>
    </lineage>
</organism>
<feature type="compositionally biased region" description="Polar residues" evidence="1">
    <location>
        <begin position="57"/>
        <end position="69"/>
    </location>
</feature>
<feature type="transmembrane region" description="Helical" evidence="2">
    <location>
        <begin position="187"/>
        <end position="218"/>
    </location>
</feature>
<keyword evidence="2" id="KW-0812">Transmembrane</keyword>
<keyword evidence="2" id="KW-1133">Transmembrane helix</keyword>
<feature type="transmembrane region" description="Helical" evidence="2">
    <location>
        <begin position="432"/>
        <end position="458"/>
    </location>
</feature>
<reference evidence="3" key="1">
    <citation type="submission" date="2023-07" db="EMBL/GenBank/DDBJ databases">
        <authorList>
            <person name="Kim M."/>
        </authorList>
    </citation>
    <scope>NUCLEOTIDE SEQUENCE</scope>
    <source>
        <strain evidence="3">BIUV-7</strain>
    </source>
</reference>